<comment type="cofactor">
    <cofactor evidence="17">
        <name>Cu cation</name>
        <dbReference type="ChEBI" id="CHEBI:23378"/>
    </cofactor>
    <text evidence="17">Binds 4 Cu cations per monomer.</text>
</comment>
<dbReference type="GO" id="GO:0005507">
    <property type="term" value="F:copper ion binding"/>
    <property type="evidence" value="ECO:0007669"/>
    <property type="project" value="InterPro"/>
</dbReference>
<evidence type="ECO:0000259" key="20">
    <source>
        <dbReference type="Pfam" id="PF07732"/>
    </source>
</evidence>
<protein>
    <recommendedName>
        <fullName evidence="6 17">Laccase</fullName>
        <ecNumber evidence="6 17">1.10.3.2</ecNumber>
    </recommendedName>
    <alternativeName>
        <fullName evidence="17">Benzenediol:oxygen oxidoreductase</fullName>
    </alternativeName>
    <alternativeName>
        <fullName evidence="17">Diphenol oxidase</fullName>
    </alternativeName>
    <alternativeName>
        <fullName evidence="17">Urishiol oxidase</fullName>
    </alternativeName>
</protein>
<dbReference type="InterPro" id="IPR034288">
    <property type="entry name" value="CuRO_1_LCC"/>
</dbReference>
<keyword evidence="16 17" id="KW-0439">Lignin degradation</keyword>
<dbReference type="GO" id="GO:0052716">
    <property type="term" value="F:hydroquinone:oxygen oxidoreductase activity"/>
    <property type="evidence" value="ECO:0007669"/>
    <property type="project" value="UniProtKB-EC"/>
</dbReference>
<evidence type="ECO:0000313" key="21">
    <source>
        <dbReference type="EMBL" id="KAG6519873.1"/>
    </source>
</evidence>
<organism evidence="21 22">
    <name type="scientific">Zingiber officinale</name>
    <name type="common">Ginger</name>
    <name type="synonym">Amomum zingiber</name>
    <dbReference type="NCBI Taxonomy" id="94328"/>
    <lineage>
        <taxon>Eukaryota</taxon>
        <taxon>Viridiplantae</taxon>
        <taxon>Streptophyta</taxon>
        <taxon>Embryophyta</taxon>
        <taxon>Tracheophyta</taxon>
        <taxon>Spermatophyta</taxon>
        <taxon>Magnoliopsida</taxon>
        <taxon>Liliopsida</taxon>
        <taxon>Zingiberales</taxon>
        <taxon>Zingiberaceae</taxon>
        <taxon>Zingiber</taxon>
    </lineage>
</organism>
<feature type="domain" description="Plastocyanin-like" evidence="20">
    <location>
        <begin position="35"/>
        <end position="148"/>
    </location>
</feature>
<evidence type="ECO:0000256" key="3">
    <source>
        <dbReference type="ARBA" id="ARBA00004271"/>
    </source>
</evidence>
<comment type="similarity">
    <text evidence="5 17">Belongs to the multicopper oxidase family.</text>
</comment>
<evidence type="ECO:0000256" key="17">
    <source>
        <dbReference type="RuleBase" id="RU361119"/>
    </source>
</evidence>
<keyword evidence="9" id="KW-0372">Hormone</keyword>
<evidence type="ECO:0000256" key="11">
    <source>
        <dbReference type="ARBA" id="ARBA00022729"/>
    </source>
</evidence>
<gene>
    <name evidence="21" type="ORF">ZIOFF_016902</name>
</gene>
<keyword evidence="14 17" id="KW-0186">Copper</keyword>
<feature type="domain" description="Plastocyanin-like" evidence="18">
    <location>
        <begin position="159"/>
        <end position="312"/>
    </location>
</feature>
<evidence type="ECO:0000256" key="4">
    <source>
        <dbReference type="ARBA" id="ARBA00009178"/>
    </source>
</evidence>
<dbReference type="EC" id="1.10.3.2" evidence="6 17"/>
<evidence type="ECO:0000256" key="6">
    <source>
        <dbReference type="ARBA" id="ARBA00012297"/>
    </source>
</evidence>
<dbReference type="GO" id="GO:0046274">
    <property type="term" value="P:lignin catabolic process"/>
    <property type="evidence" value="ECO:0007669"/>
    <property type="project" value="UniProtKB-KW"/>
</dbReference>
<evidence type="ECO:0000256" key="5">
    <source>
        <dbReference type="ARBA" id="ARBA00010609"/>
    </source>
</evidence>
<dbReference type="CDD" id="cd13849">
    <property type="entry name" value="CuRO_1_LCC_plant"/>
    <property type="match status" value="1"/>
</dbReference>
<comment type="catalytic activity">
    <reaction evidence="1 17">
        <text>4 hydroquinone + O2 = 4 benzosemiquinone + 2 H2O</text>
        <dbReference type="Rhea" id="RHEA:11276"/>
        <dbReference type="ChEBI" id="CHEBI:15377"/>
        <dbReference type="ChEBI" id="CHEBI:15379"/>
        <dbReference type="ChEBI" id="CHEBI:17594"/>
        <dbReference type="ChEBI" id="CHEBI:17977"/>
        <dbReference type="EC" id="1.10.3.2"/>
    </reaction>
</comment>
<dbReference type="SUPFAM" id="SSF49503">
    <property type="entry name" value="Cupredoxins"/>
    <property type="match status" value="3"/>
</dbReference>
<dbReference type="InterPro" id="IPR008972">
    <property type="entry name" value="Cupredoxin"/>
</dbReference>
<proteinExistence type="inferred from homology"/>
<keyword evidence="7 17" id="KW-0052">Apoplast</keyword>
<evidence type="ECO:0000256" key="7">
    <source>
        <dbReference type="ARBA" id="ARBA00022523"/>
    </source>
</evidence>
<dbReference type="EMBL" id="JACMSC010000005">
    <property type="protein sequence ID" value="KAG6519873.1"/>
    <property type="molecule type" value="Genomic_DNA"/>
</dbReference>
<dbReference type="PANTHER" id="PTHR11709:SF9">
    <property type="entry name" value="LACCASE-7"/>
    <property type="match status" value="1"/>
</dbReference>
<keyword evidence="11 17" id="KW-0732">Signal</keyword>
<sequence length="652" mass="71729">MDMTCGSRILLLAVALLCALLAADSAVVERTFHVGNLTVSRLCERRIITAVNGTLPGPTMRVREGDTLLVHVVNLSPYNISIHWHGVFQKQSGWADGANMITQCPIRPGGSYNYRFNVSGQEGTLWWHAHTSFLRATVHGALIIRPRNHSFPFRKPYRQVPILLGEWWNADVVDVEKQAFLTGGGIVNISNAFTINGKPGHLYTRCKNRMYKLEVVAGKTYLLRIINSAITSQLFFKIAGHAFTVVAVDASYTKPYDTDVVVIAPGQTVDALIVTDAPSARYYMAARPYFSSLNGPPSFDNTTATAIMRYTDADDEPPQMPRMPAFNDTSTAHRFYTNLTGLRRSGAPTVPLEVEEHMFVTFVLGVLPCDPAQLVCNRSRGTLGASMNNVSFLFPTAMSLLEAHFRGFHAEYQSDFPDRPPAMFDFTNNSLNTDPRLAPLLRTQRGTKVKKVKYNATVEMVLQNTAIIGIDNHPLHLHGFNFFVLAQGFGNYNATTARSRYNLVDPQVRNTIGVPAEGWAVIRFVANNPGVWIMHCHLEQHVPLGLATVFVQQTSAESAAAGALACGGNGNGRGSCLVEQGMAVEMELSSEESRRLLWAVTEKKYISYDALKGDSVPCSKPGVPYYNCHTFPTAGPYTRGCQVISGCRGDTP</sequence>
<comment type="subcellular location">
    <subcellularLocation>
        <location evidence="3 17">Secreted</location>
        <location evidence="3 17">Extracellular space</location>
        <location evidence="3 17">Apoplast</location>
    </subcellularLocation>
</comment>
<comment type="caution">
    <text evidence="21">The sequence shown here is derived from an EMBL/GenBank/DDBJ whole genome shotgun (WGS) entry which is preliminary data.</text>
</comment>
<comment type="function">
    <text evidence="2 17">Lignin degradation and detoxification of lignin-derived products.</text>
</comment>
<dbReference type="Pfam" id="PF07732">
    <property type="entry name" value="Cu-oxidase_3"/>
    <property type="match status" value="1"/>
</dbReference>
<evidence type="ECO:0000256" key="1">
    <source>
        <dbReference type="ARBA" id="ARBA00000349"/>
    </source>
</evidence>
<dbReference type="CDD" id="cd13875">
    <property type="entry name" value="CuRO_2_LCC_plant"/>
    <property type="match status" value="1"/>
</dbReference>
<evidence type="ECO:0000256" key="16">
    <source>
        <dbReference type="ARBA" id="ARBA00023185"/>
    </source>
</evidence>
<dbReference type="InterPro" id="IPR008801">
    <property type="entry name" value="RALF"/>
</dbReference>
<evidence type="ECO:0000256" key="8">
    <source>
        <dbReference type="ARBA" id="ARBA00022525"/>
    </source>
</evidence>
<evidence type="ECO:0000256" key="12">
    <source>
        <dbReference type="ARBA" id="ARBA00022737"/>
    </source>
</evidence>
<keyword evidence="15" id="KW-1015">Disulfide bond</keyword>
<dbReference type="NCBIfam" id="TIGR03389">
    <property type="entry name" value="laccase"/>
    <property type="match status" value="1"/>
</dbReference>
<comment type="similarity">
    <text evidence="4">Belongs to the plant rapid alkalinization factor (RALF) family.</text>
</comment>
<dbReference type="InterPro" id="IPR011706">
    <property type="entry name" value="Cu-oxidase_C"/>
</dbReference>
<dbReference type="GO" id="GO:0005179">
    <property type="term" value="F:hormone activity"/>
    <property type="evidence" value="ECO:0007669"/>
    <property type="project" value="UniProtKB-KW"/>
</dbReference>
<keyword evidence="12 17" id="KW-0677">Repeat</keyword>
<keyword evidence="10 17" id="KW-0479">Metal-binding</keyword>
<evidence type="ECO:0000256" key="14">
    <source>
        <dbReference type="ARBA" id="ARBA00023008"/>
    </source>
</evidence>
<evidence type="ECO:0000259" key="19">
    <source>
        <dbReference type="Pfam" id="PF07731"/>
    </source>
</evidence>
<accession>A0A8J5HGX0</accession>
<dbReference type="InterPro" id="IPR011707">
    <property type="entry name" value="Cu-oxidase-like_N"/>
</dbReference>
<dbReference type="InterPro" id="IPR045087">
    <property type="entry name" value="Cu-oxidase_fam"/>
</dbReference>
<dbReference type="InterPro" id="IPR034289">
    <property type="entry name" value="CuRO_3_LCC"/>
</dbReference>
<evidence type="ECO:0000256" key="2">
    <source>
        <dbReference type="ARBA" id="ARBA00002075"/>
    </source>
</evidence>
<dbReference type="AlphaFoldDB" id="A0A8J5HGX0"/>
<dbReference type="Gene3D" id="2.60.40.420">
    <property type="entry name" value="Cupredoxins - blue copper proteins"/>
    <property type="match status" value="3"/>
</dbReference>
<feature type="domain" description="Plastocyanin-like" evidence="19">
    <location>
        <begin position="415"/>
        <end position="553"/>
    </location>
</feature>
<dbReference type="InterPro" id="IPR017761">
    <property type="entry name" value="Laccase"/>
</dbReference>
<feature type="chain" id="PRO_5035339202" description="Laccase" evidence="17">
    <location>
        <begin position="26"/>
        <end position="652"/>
    </location>
</feature>
<dbReference type="Pfam" id="PF07731">
    <property type="entry name" value="Cu-oxidase_2"/>
    <property type="match status" value="1"/>
</dbReference>
<dbReference type="Proteomes" id="UP000734854">
    <property type="component" value="Unassembled WGS sequence"/>
</dbReference>
<evidence type="ECO:0000256" key="9">
    <source>
        <dbReference type="ARBA" id="ARBA00022702"/>
    </source>
</evidence>
<evidence type="ECO:0000313" key="22">
    <source>
        <dbReference type="Proteomes" id="UP000734854"/>
    </source>
</evidence>
<dbReference type="InterPro" id="IPR002355">
    <property type="entry name" value="Cu_oxidase_Cu_BS"/>
</dbReference>
<dbReference type="InterPro" id="IPR034285">
    <property type="entry name" value="CuRO_2_LCC"/>
</dbReference>
<keyword evidence="8 17" id="KW-0964">Secreted</keyword>
<keyword evidence="13 17" id="KW-0560">Oxidoreductase</keyword>
<dbReference type="Pfam" id="PF00394">
    <property type="entry name" value="Cu-oxidase"/>
    <property type="match status" value="1"/>
</dbReference>
<dbReference type="GO" id="GO:0048046">
    <property type="term" value="C:apoplast"/>
    <property type="evidence" value="ECO:0007669"/>
    <property type="project" value="UniProtKB-SubCell"/>
</dbReference>
<name>A0A8J5HGX0_ZINOF</name>
<evidence type="ECO:0000259" key="18">
    <source>
        <dbReference type="Pfam" id="PF00394"/>
    </source>
</evidence>
<reference evidence="21 22" key="1">
    <citation type="submission" date="2020-08" db="EMBL/GenBank/DDBJ databases">
        <title>Plant Genome Project.</title>
        <authorList>
            <person name="Zhang R.-G."/>
        </authorList>
    </citation>
    <scope>NUCLEOTIDE SEQUENCE [LARGE SCALE GENOMIC DNA]</scope>
    <source>
        <tissue evidence="21">Rhizome</tissue>
    </source>
</reference>
<dbReference type="Pfam" id="PF05498">
    <property type="entry name" value="RALF"/>
    <property type="match status" value="1"/>
</dbReference>
<dbReference type="InterPro" id="IPR001117">
    <property type="entry name" value="Cu-oxidase_2nd"/>
</dbReference>
<dbReference type="PROSITE" id="PS00080">
    <property type="entry name" value="MULTICOPPER_OXIDASE2"/>
    <property type="match status" value="1"/>
</dbReference>
<feature type="signal peptide" evidence="17">
    <location>
        <begin position="1"/>
        <end position="25"/>
    </location>
</feature>
<dbReference type="PANTHER" id="PTHR11709">
    <property type="entry name" value="MULTI-COPPER OXIDASE"/>
    <property type="match status" value="1"/>
</dbReference>
<evidence type="ECO:0000256" key="15">
    <source>
        <dbReference type="ARBA" id="ARBA00023157"/>
    </source>
</evidence>
<dbReference type="CDD" id="cd13897">
    <property type="entry name" value="CuRO_3_LCC_plant"/>
    <property type="match status" value="1"/>
</dbReference>
<evidence type="ECO:0000256" key="13">
    <source>
        <dbReference type="ARBA" id="ARBA00023002"/>
    </source>
</evidence>
<evidence type="ECO:0000256" key="10">
    <source>
        <dbReference type="ARBA" id="ARBA00022723"/>
    </source>
</evidence>
<keyword evidence="22" id="KW-1185">Reference proteome</keyword>